<evidence type="ECO:0008006" key="3">
    <source>
        <dbReference type="Google" id="ProtNLM"/>
    </source>
</evidence>
<accession>A0A364RI56</accession>
<reference evidence="1 2" key="1">
    <citation type="submission" date="2018-06" db="EMBL/GenBank/DDBJ databases">
        <authorList>
            <person name="Liu Z.-W."/>
        </authorList>
    </citation>
    <scope>NUCLEOTIDE SEQUENCE [LARGE SCALE GENOMIC DNA]</scope>
    <source>
        <strain evidence="1 2">2b14</strain>
    </source>
</reference>
<protein>
    <recommendedName>
        <fullName evidence="3">Three-Cys-motif partner protein</fullName>
    </recommendedName>
</protein>
<dbReference type="OrthoDB" id="845703at2"/>
<dbReference type="EMBL" id="QMDV01000001">
    <property type="protein sequence ID" value="RAU83989.1"/>
    <property type="molecule type" value="Genomic_DNA"/>
</dbReference>
<proteinExistence type="predicted"/>
<evidence type="ECO:0000313" key="2">
    <source>
        <dbReference type="Proteomes" id="UP000251692"/>
    </source>
</evidence>
<name>A0A364RI56_9BACT</name>
<dbReference type="Proteomes" id="UP000251692">
    <property type="component" value="Unassembled WGS sequence"/>
</dbReference>
<reference evidence="1 2" key="2">
    <citation type="submission" date="2018-07" db="EMBL/GenBank/DDBJ databases">
        <title>Pontibacter sp. 2b14 genomic sequence and assembly.</title>
        <authorList>
            <person name="Du Z.-J."/>
        </authorList>
    </citation>
    <scope>NUCLEOTIDE SEQUENCE [LARGE SCALE GENOMIC DNA]</scope>
    <source>
        <strain evidence="1 2">2b14</strain>
    </source>
</reference>
<comment type="caution">
    <text evidence="1">The sequence shown here is derived from an EMBL/GenBank/DDBJ whole genome shotgun (WGS) entry which is preliminary data.</text>
</comment>
<dbReference type="NCBIfam" id="TIGR04474">
    <property type="entry name" value="tcm_partner"/>
    <property type="match status" value="1"/>
</dbReference>
<dbReference type="AlphaFoldDB" id="A0A364RI56"/>
<organism evidence="1 2">
    <name type="scientific">Pontibacter arcticus</name>
    <dbReference type="NCBI Taxonomy" id="2080288"/>
    <lineage>
        <taxon>Bacteria</taxon>
        <taxon>Pseudomonadati</taxon>
        <taxon>Bacteroidota</taxon>
        <taxon>Cytophagia</taxon>
        <taxon>Cytophagales</taxon>
        <taxon>Hymenobacteraceae</taxon>
        <taxon>Pontibacter</taxon>
    </lineage>
</organism>
<sequence length="370" mass="42121">MADIKPNDFFKKERSLSAIKTEILSQYFVVWCKVILSNQRERLSPAILYFDLSAGQGPAALFKILDTIFRSSGTNFDLNKAVQVIFHDPAETTLAELEESINNLPYYDALVHKPIRFPAAENEELLPEQIGTGLPALAFLNPFQDVVAQEFILGLGQRWNADLVMLFDFESINAAVKTKKPSPQLQELFSEKLTDIKAYYKTVRDAAKREAFALATFKTVFAAKGYTLFEFRINAFDKKQTNQYLLLAVKTDAAYTSLKELMLGYTEFQEDAVPLFGANLQQNQMGLFQEYYMYSVVNLVDTILQKASVYNNKTLQSIYEKDNVGTNYSRDNYKVAYQILKQQGKVIFVNPKTGQTISALTYTSIIRYKK</sequence>
<evidence type="ECO:0000313" key="1">
    <source>
        <dbReference type="EMBL" id="RAU83989.1"/>
    </source>
</evidence>
<dbReference type="RefSeq" id="WP_112304101.1">
    <property type="nucleotide sequence ID" value="NZ_QMDV01000001.1"/>
</dbReference>
<dbReference type="InterPro" id="IPR031009">
    <property type="entry name" value="Tcm_partner"/>
</dbReference>
<keyword evidence="2" id="KW-1185">Reference proteome</keyword>
<gene>
    <name evidence="1" type="ORF">DP923_02705</name>
</gene>